<evidence type="ECO:0000256" key="6">
    <source>
        <dbReference type="ARBA" id="ARBA00023136"/>
    </source>
</evidence>
<feature type="transmembrane region" description="Helical" evidence="7">
    <location>
        <begin position="283"/>
        <end position="302"/>
    </location>
</feature>
<keyword evidence="4 7" id="KW-0812">Transmembrane</keyword>
<keyword evidence="9" id="KW-0808">Transferase</keyword>
<evidence type="ECO:0000259" key="8">
    <source>
        <dbReference type="Pfam" id="PF01757"/>
    </source>
</evidence>
<evidence type="ECO:0000256" key="4">
    <source>
        <dbReference type="ARBA" id="ARBA00022692"/>
    </source>
</evidence>
<comment type="caution">
    <text evidence="9">The sequence shown here is derived from an EMBL/GenBank/DDBJ whole genome shotgun (WGS) entry which is preliminary data.</text>
</comment>
<gene>
    <name evidence="9" type="ORF">EG849_01355</name>
</gene>
<evidence type="ECO:0000256" key="3">
    <source>
        <dbReference type="ARBA" id="ARBA00022475"/>
    </source>
</evidence>
<sequence>MTEYLSQKIKAVSFFAIILVVILHCYNLDLYQSLEIYDSSKNFNWFVQTIISFGITRIAVPLFFIISGYLFFFTFNGNADFAIKIKKRFHTLVIPYLLWGFFGILFYYILQIIPQTEAFFTKKLIKNYSLNEFFDAAFLNLIPYQFWFIRDLIVLTLLSPLLYFITKKLNFWFLLIILPFWIVTLDNIIFTSESLLFFSFGIYLSIHNQEVVKKTISKKAVLSLLVCWILLLTVKTFFQVENFSPLWIQIGHKTAILSGIIAFWFLYDLLFKNNQGFITNCNSLFKFTFFIYAFHEPILTIIKKGMFYFFGKQEEMHIVVYFLSPIVTIFICLITGIILKKLIPKGFKIITGNR</sequence>
<comment type="similarity">
    <text evidence="2">Belongs to the acyltransferase 3 family.</text>
</comment>
<dbReference type="Proteomes" id="UP000271937">
    <property type="component" value="Unassembled WGS sequence"/>
</dbReference>
<feature type="transmembrane region" description="Helical" evidence="7">
    <location>
        <begin position="12"/>
        <end position="30"/>
    </location>
</feature>
<feature type="transmembrane region" description="Helical" evidence="7">
    <location>
        <begin position="318"/>
        <end position="339"/>
    </location>
</feature>
<evidence type="ECO:0000313" key="9">
    <source>
        <dbReference type="EMBL" id="RRJ94145.1"/>
    </source>
</evidence>
<dbReference type="Pfam" id="PF01757">
    <property type="entry name" value="Acyl_transf_3"/>
    <property type="match status" value="1"/>
</dbReference>
<evidence type="ECO:0000256" key="1">
    <source>
        <dbReference type="ARBA" id="ARBA00004651"/>
    </source>
</evidence>
<proteinExistence type="inferred from homology"/>
<name>A0A3P3WG83_9FLAO</name>
<reference evidence="9 10" key="1">
    <citation type="submission" date="2018-11" db="EMBL/GenBank/DDBJ databases">
        <title>Flavobacterium sp. nov., YIM 102600 draft genome.</title>
        <authorList>
            <person name="Li G."/>
            <person name="Jiang Y."/>
        </authorList>
    </citation>
    <scope>NUCLEOTIDE SEQUENCE [LARGE SCALE GENOMIC DNA]</scope>
    <source>
        <strain evidence="9 10">YIM 102600</strain>
    </source>
</reference>
<protein>
    <submittedName>
        <fullName evidence="9">Acyltransferase</fullName>
    </submittedName>
</protein>
<accession>A0A3P3WG83</accession>
<dbReference type="AlphaFoldDB" id="A0A3P3WG83"/>
<evidence type="ECO:0000256" key="5">
    <source>
        <dbReference type="ARBA" id="ARBA00022989"/>
    </source>
</evidence>
<evidence type="ECO:0000313" key="10">
    <source>
        <dbReference type="Proteomes" id="UP000271937"/>
    </source>
</evidence>
<comment type="subcellular location">
    <subcellularLocation>
        <location evidence="1">Cell membrane</location>
        <topology evidence="1">Multi-pass membrane protein</topology>
    </subcellularLocation>
</comment>
<dbReference type="GO" id="GO:0009246">
    <property type="term" value="P:enterobacterial common antigen biosynthetic process"/>
    <property type="evidence" value="ECO:0007669"/>
    <property type="project" value="TreeGrafter"/>
</dbReference>
<keyword evidence="10" id="KW-1185">Reference proteome</keyword>
<dbReference type="EMBL" id="RQVR01000001">
    <property type="protein sequence ID" value="RRJ94145.1"/>
    <property type="molecule type" value="Genomic_DNA"/>
</dbReference>
<dbReference type="RefSeq" id="WP_125011287.1">
    <property type="nucleotide sequence ID" value="NZ_RQVR01000001.1"/>
</dbReference>
<dbReference type="GO" id="GO:0016413">
    <property type="term" value="F:O-acetyltransferase activity"/>
    <property type="evidence" value="ECO:0007669"/>
    <property type="project" value="TreeGrafter"/>
</dbReference>
<organism evidence="9 10">
    <name type="scientific">Flavobacterium macacae</name>
    <dbReference type="NCBI Taxonomy" id="2488993"/>
    <lineage>
        <taxon>Bacteria</taxon>
        <taxon>Pseudomonadati</taxon>
        <taxon>Bacteroidota</taxon>
        <taxon>Flavobacteriia</taxon>
        <taxon>Flavobacteriales</taxon>
        <taxon>Flavobacteriaceae</taxon>
        <taxon>Flavobacterium</taxon>
    </lineage>
</organism>
<feature type="transmembrane region" description="Helical" evidence="7">
    <location>
        <begin position="161"/>
        <end position="182"/>
    </location>
</feature>
<evidence type="ECO:0000256" key="7">
    <source>
        <dbReference type="SAM" id="Phobius"/>
    </source>
</evidence>
<dbReference type="PANTHER" id="PTHR40074">
    <property type="entry name" value="O-ACETYLTRANSFERASE WECH"/>
    <property type="match status" value="1"/>
</dbReference>
<feature type="transmembrane region" description="Helical" evidence="7">
    <location>
        <begin position="250"/>
        <end position="271"/>
    </location>
</feature>
<evidence type="ECO:0000256" key="2">
    <source>
        <dbReference type="ARBA" id="ARBA00007400"/>
    </source>
</evidence>
<dbReference type="PANTHER" id="PTHR40074:SF2">
    <property type="entry name" value="O-ACETYLTRANSFERASE WECH"/>
    <property type="match status" value="1"/>
</dbReference>
<feature type="transmembrane region" description="Helical" evidence="7">
    <location>
        <begin position="93"/>
        <end position="113"/>
    </location>
</feature>
<keyword evidence="9" id="KW-0012">Acyltransferase</keyword>
<feature type="transmembrane region" description="Helical" evidence="7">
    <location>
        <begin position="220"/>
        <end position="238"/>
    </location>
</feature>
<keyword evidence="6 7" id="KW-0472">Membrane</keyword>
<dbReference type="GO" id="GO:0005886">
    <property type="term" value="C:plasma membrane"/>
    <property type="evidence" value="ECO:0007669"/>
    <property type="project" value="UniProtKB-SubCell"/>
</dbReference>
<feature type="transmembrane region" description="Helical" evidence="7">
    <location>
        <begin position="188"/>
        <end position="208"/>
    </location>
</feature>
<dbReference type="InterPro" id="IPR002656">
    <property type="entry name" value="Acyl_transf_3_dom"/>
</dbReference>
<feature type="transmembrane region" description="Helical" evidence="7">
    <location>
        <begin position="50"/>
        <end position="72"/>
    </location>
</feature>
<dbReference type="OrthoDB" id="265992at2"/>
<feature type="domain" description="Acyltransferase 3" evidence="8">
    <location>
        <begin position="14"/>
        <end position="335"/>
    </location>
</feature>
<keyword evidence="3" id="KW-1003">Cell membrane</keyword>
<keyword evidence="5 7" id="KW-1133">Transmembrane helix</keyword>